<dbReference type="CDD" id="cd00609">
    <property type="entry name" value="AAT_like"/>
    <property type="match status" value="1"/>
</dbReference>
<dbReference type="InterPro" id="IPR036390">
    <property type="entry name" value="WH_DNA-bd_sf"/>
</dbReference>
<dbReference type="Gene3D" id="3.40.640.10">
    <property type="entry name" value="Type I PLP-dependent aspartate aminotransferase-like (Major domain)"/>
    <property type="match status" value="1"/>
</dbReference>
<dbReference type="Proteomes" id="UP000190037">
    <property type="component" value="Unassembled WGS sequence"/>
</dbReference>
<dbReference type="PANTHER" id="PTHR46577">
    <property type="entry name" value="HTH-TYPE TRANSCRIPTIONAL REGULATORY PROTEIN GABR"/>
    <property type="match status" value="1"/>
</dbReference>
<organism evidence="7 8">
    <name type="scientific">Embleya scabrispora</name>
    <dbReference type="NCBI Taxonomy" id="159449"/>
    <lineage>
        <taxon>Bacteria</taxon>
        <taxon>Bacillati</taxon>
        <taxon>Actinomycetota</taxon>
        <taxon>Actinomycetes</taxon>
        <taxon>Kitasatosporales</taxon>
        <taxon>Streptomycetaceae</taxon>
        <taxon>Embleya</taxon>
    </lineage>
</organism>
<gene>
    <name evidence="7" type="ORF">B4N89_32505</name>
</gene>
<evidence type="ECO:0000256" key="4">
    <source>
        <dbReference type="ARBA" id="ARBA00023125"/>
    </source>
</evidence>
<evidence type="ECO:0000256" key="2">
    <source>
        <dbReference type="ARBA" id="ARBA00022898"/>
    </source>
</evidence>
<evidence type="ECO:0000313" key="7">
    <source>
        <dbReference type="EMBL" id="OPC78855.1"/>
    </source>
</evidence>
<dbReference type="GO" id="GO:0003677">
    <property type="term" value="F:DNA binding"/>
    <property type="evidence" value="ECO:0007669"/>
    <property type="project" value="UniProtKB-KW"/>
</dbReference>
<dbReference type="PROSITE" id="PS50949">
    <property type="entry name" value="HTH_GNTR"/>
    <property type="match status" value="1"/>
</dbReference>
<dbReference type="InterPro" id="IPR015424">
    <property type="entry name" value="PyrdxlP-dep_Trfase"/>
</dbReference>
<feature type="domain" description="HTH gntR-type" evidence="6">
    <location>
        <begin position="41"/>
        <end position="109"/>
    </location>
</feature>
<dbReference type="Gene3D" id="1.10.10.10">
    <property type="entry name" value="Winged helix-like DNA-binding domain superfamily/Winged helix DNA-binding domain"/>
    <property type="match status" value="1"/>
</dbReference>
<name>A0A1T3NQ57_9ACTN</name>
<keyword evidence="4" id="KW-0238">DNA-binding</keyword>
<dbReference type="STRING" id="159449.B4N89_32505"/>
<keyword evidence="2" id="KW-0663">Pyridoxal phosphate</keyword>
<dbReference type="InterPro" id="IPR004839">
    <property type="entry name" value="Aminotransferase_I/II_large"/>
</dbReference>
<keyword evidence="3" id="KW-0805">Transcription regulation</keyword>
<dbReference type="InterPro" id="IPR051446">
    <property type="entry name" value="HTH_trans_reg/aminotransferase"/>
</dbReference>
<proteinExistence type="inferred from homology"/>
<evidence type="ECO:0000259" key="6">
    <source>
        <dbReference type="PROSITE" id="PS50949"/>
    </source>
</evidence>
<dbReference type="PANTHER" id="PTHR46577:SF1">
    <property type="entry name" value="HTH-TYPE TRANSCRIPTIONAL REGULATORY PROTEIN GABR"/>
    <property type="match status" value="1"/>
</dbReference>
<dbReference type="AlphaFoldDB" id="A0A1T3NQ57"/>
<dbReference type="GO" id="GO:0003700">
    <property type="term" value="F:DNA-binding transcription factor activity"/>
    <property type="evidence" value="ECO:0007669"/>
    <property type="project" value="InterPro"/>
</dbReference>
<dbReference type="InterPro" id="IPR015421">
    <property type="entry name" value="PyrdxlP-dep_Trfase_major"/>
</dbReference>
<dbReference type="OrthoDB" id="594134at2"/>
<evidence type="ECO:0000313" key="8">
    <source>
        <dbReference type="Proteomes" id="UP000190037"/>
    </source>
</evidence>
<dbReference type="SMART" id="SM00345">
    <property type="entry name" value="HTH_GNTR"/>
    <property type="match status" value="1"/>
</dbReference>
<comment type="similarity">
    <text evidence="1">In the C-terminal section; belongs to the class-I pyridoxal-phosphate-dependent aminotransferase family.</text>
</comment>
<dbReference type="GO" id="GO:0030170">
    <property type="term" value="F:pyridoxal phosphate binding"/>
    <property type="evidence" value="ECO:0007669"/>
    <property type="project" value="InterPro"/>
</dbReference>
<dbReference type="InterPro" id="IPR000524">
    <property type="entry name" value="Tscrpt_reg_HTH_GntR"/>
</dbReference>
<evidence type="ECO:0000256" key="1">
    <source>
        <dbReference type="ARBA" id="ARBA00005384"/>
    </source>
</evidence>
<keyword evidence="5" id="KW-0804">Transcription</keyword>
<accession>A0A1T3NQ57</accession>
<dbReference type="Pfam" id="PF00155">
    <property type="entry name" value="Aminotran_1_2"/>
    <property type="match status" value="1"/>
</dbReference>
<sequence length="490" mass="51772">MPKDWSSSVSAADAVDAATGAPDAGGVAAAIDLHVDVDTAEGRRVGLERALRAAIRGGRLAPGAALPSTRGLAADLGFARGTVTAAYDQLVAEGFLIARQGAATRVADLPGPAVPKTSHGAPETIAPRFDLRPGLPDVSAFPTAAWLRSTRRVLTTAAPLAVHGVGDPQGRLELRTALAEHLGRTRGVLTTPDRIVVTSGFYQSIALLASVLAEAGVRAVGMEDPGHNVYRDVIRRAGPAVVPLPVDAEGARFEPLADPALGAVVLTPAHQYPTGVPLRPGRRHRVCAWARASGALIVEDDYDGEFRYDRQPVGALQGMAPEHVAYCGSVSKTLGPGLRLAWLALPGHLVEPVVRAKHRADWHTQGLGQSVLADLLDRHDYERHVRAARLSYRRRREQLVRRFGTERAAFGREFRGVPAGLHVLMTLPPGGPDEDLVLARAAACGMALRGVRELWHGPAPEEGVLVGFAASPGHAWPGTLDALAKVLRAP</sequence>
<dbReference type="CDD" id="cd07377">
    <property type="entry name" value="WHTH_GntR"/>
    <property type="match status" value="1"/>
</dbReference>
<reference evidence="7 8" key="1">
    <citation type="submission" date="2017-03" db="EMBL/GenBank/DDBJ databases">
        <title>Draft genome sequence of Streptomyces scabrisporus NF3, endophyte isolated from Amphipterygium adstringens.</title>
        <authorList>
            <person name="Vazquez M."/>
            <person name="Ceapa C.D."/>
            <person name="Rodriguez Luna D."/>
            <person name="Sanchez Esquivel S."/>
        </authorList>
    </citation>
    <scope>NUCLEOTIDE SEQUENCE [LARGE SCALE GENOMIC DNA]</scope>
    <source>
        <strain evidence="7 8">NF3</strain>
    </source>
</reference>
<protein>
    <submittedName>
        <fullName evidence="7">GntR family transcriptional regulator</fullName>
    </submittedName>
</protein>
<dbReference type="SUPFAM" id="SSF53383">
    <property type="entry name" value="PLP-dependent transferases"/>
    <property type="match status" value="1"/>
</dbReference>
<keyword evidence="8" id="KW-1185">Reference proteome</keyword>
<dbReference type="EMBL" id="MWQN01000002">
    <property type="protein sequence ID" value="OPC78855.1"/>
    <property type="molecule type" value="Genomic_DNA"/>
</dbReference>
<evidence type="ECO:0000256" key="5">
    <source>
        <dbReference type="ARBA" id="ARBA00023163"/>
    </source>
</evidence>
<dbReference type="SUPFAM" id="SSF46785">
    <property type="entry name" value="Winged helix' DNA-binding domain"/>
    <property type="match status" value="1"/>
</dbReference>
<evidence type="ECO:0000256" key="3">
    <source>
        <dbReference type="ARBA" id="ARBA00023015"/>
    </source>
</evidence>
<comment type="caution">
    <text evidence="7">The sequence shown here is derived from an EMBL/GenBank/DDBJ whole genome shotgun (WGS) entry which is preliminary data.</text>
</comment>
<dbReference type="InterPro" id="IPR036388">
    <property type="entry name" value="WH-like_DNA-bd_sf"/>
</dbReference>
<dbReference type="Pfam" id="PF00392">
    <property type="entry name" value="GntR"/>
    <property type="match status" value="1"/>
</dbReference>